<keyword evidence="2" id="KW-0560">Oxidoreductase</keyword>
<dbReference type="PRINTS" id="PR00081">
    <property type="entry name" value="GDHRDH"/>
</dbReference>
<dbReference type="InterPro" id="IPR036291">
    <property type="entry name" value="NAD(P)-bd_dom_sf"/>
</dbReference>
<dbReference type="Pfam" id="PF00106">
    <property type="entry name" value="adh_short"/>
    <property type="match status" value="1"/>
</dbReference>
<evidence type="ECO:0000256" key="1">
    <source>
        <dbReference type="ARBA" id="ARBA00006484"/>
    </source>
</evidence>
<gene>
    <name evidence="3" type="ORF">PSAKL28_45730</name>
</gene>
<dbReference type="PANTHER" id="PTHR43639">
    <property type="entry name" value="OXIDOREDUCTASE, SHORT-CHAIN DEHYDROGENASE/REDUCTASE FAMILY (AFU_ORTHOLOGUE AFUA_5G02870)"/>
    <property type="match status" value="1"/>
</dbReference>
<evidence type="ECO:0000313" key="4">
    <source>
        <dbReference type="Proteomes" id="UP000028931"/>
    </source>
</evidence>
<dbReference type="Gene3D" id="3.40.50.720">
    <property type="entry name" value="NAD(P)-binding Rossmann-like Domain"/>
    <property type="match status" value="1"/>
</dbReference>
<evidence type="ECO:0000313" key="3">
    <source>
        <dbReference type="EMBL" id="AIL63713.1"/>
    </source>
</evidence>
<evidence type="ECO:0000256" key="2">
    <source>
        <dbReference type="ARBA" id="ARBA00023002"/>
    </source>
</evidence>
<accession>A0A077FEQ2</accession>
<dbReference type="SUPFAM" id="SSF51735">
    <property type="entry name" value="NAD(P)-binding Rossmann-fold domains"/>
    <property type="match status" value="1"/>
</dbReference>
<dbReference type="InterPro" id="IPR002347">
    <property type="entry name" value="SDR_fam"/>
</dbReference>
<dbReference type="GO" id="GO:0016491">
    <property type="term" value="F:oxidoreductase activity"/>
    <property type="evidence" value="ECO:0007669"/>
    <property type="project" value="UniProtKB-KW"/>
</dbReference>
<dbReference type="HOGENOM" id="CLU_010194_2_1_6"/>
<reference evidence="3 4" key="1">
    <citation type="submission" date="2014-07" db="EMBL/GenBank/DDBJ databases">
        <authorList>
            <person name="Lee K."/>
            <person name="Lim J.Y."/>
            <person name="Hwang I."/>
        </authorList>
    </citation>
    <scope>NUCLEOTIDE SEQUENCE [LARGE SCALE GENOMIC DNA]</scope>
    <source>
        <strain evidence="3 4">KL28</strain>
    </source>
</reference>
<dbReference type="AlphaFoldDB" id="A0A077FEQ2"/>
<dbReference type="eggNOG" id="COG0300">
    <property type="taxonomic scope" value="Bacteria"/>
</dbReference>
<dbReference type="KEGG" id="palk:PSAKL28_45730"/>
<proteinExistence type="inferred from homology"/>
<comment type="similarity">
    <text evidence="1">Belongs to the short-chain dehydrogenases/reductases (SDR) family.</text>
</comment>
<name>A0A077FEQ2_9PSED</name>
<dbReference type="PANTHER" id="PTHR43639:SF1">
    <property type="entry name" value="SHORT-CHAIN DEHYDROGENASE_REDUCTASE FAMILY PROTEIN"/>
    <property type="match status" value="1"/>
</dbReference>
<protein>
    <submittedName>
        <fullName evidence="3">Short chain dehydrogenase/reductase family oxidoreductase</fullName>
    </submittedName>
</protein>
<sequence length="234" mass="25321">MNNSITNRVWVTGASSGLGLALVEQLLEQGSRVAASGRACELLQDLSRQYPESLLLLDGNLSEPYAAQEAARQITDHWGALDCLILNAGTCDYLAIDTPAPAIFEGIVSSNLSATRHCLESAWPLLQHDNPPQVVGILSRYSVLQLDDPGQPATVDNSLIQLLNSQRAALAAQAIDLTIIAPLDLKFAQVSEQVAPEQWTAHTAAEVILDRLPDRPANLVLEALHLNDLWPLPR</sequence>
<dbReference type="RefSeq" id="WP_038614734.1">
    <property type="nucleotide sequence ID" value="NZ_CP009048.1"/>
</dbReference>
<dbReference type="Proteomes" id="UP000028931">
    <property type="component" value="Chromosome"/>
</dbReference>
<dbReference type="EMBL" id="CP009048">
    <property type="protein sequence ID" value="AIL63713.1"/>
    <property type="molecule type" value="Genomic_DNA"/>
</dbReference>
<organism evidence="3 4">
    <name type="scientific">Pseudomonas alkylphenolica</name>
    <dbReference type="NCBI Taxonomy" id="237609"/>
    <lineage>
        <taxon>Bacteria</taxon>
        <taxon>Pseudomonadati</taxon>
        <taxon>Pseudomonadota</taxon>
        <taxon>Gammaproteobacteria</taxon>
        <taxon>Pseudomonadales</taxon>
        <taxon>Pseudomonadaceae</taxon>
        <taxon>Pseudomonas</taxon>
    </lineage>
</organism>